<keyword evidence="3 4" id="KW-0413">Isomerase</keyword>
<keyword evidence="10" id="KW-1185">Reference proteome</keyword>
<evidence type="ECO:0000256" key="3">
    <source>
        <dbReference type="ARBA" id="ARBA00023235"/>
    </source>
</evidence>
<comment type="caution">
    <text evidence="4">Lacks conserved residue(s) required for the propagation of feature annotation.</text>
</comment>
<evidence type="ECO:0000256" key="5">
    <source>
        <dbReference type="PIRSR" id="PIRSR001430-1"/>
    </source>
</evidence>
<name>A0A1H9S604_9ACTN</name>
<keyword evidence="2 4" id="KW-0819">tRNA processing</keyword>
<dbReference type="PANTHER" id="PTHR11142:SF0">
    <property type="entry name" value="TRNA PSEUDOURIDINE SYNTHASE-LIKE 1"/>
    <property type="match status" value="1"/>
</dbReference>
<dbReference type="OrthoDB" id="9811823at2"/>
<feature type="active site" description="Nucleophile" evidence="4 5">
    <location>
        <position position="59"/>
    </location>
</feature>
<gene>
    <name evidence="4" type="primary">truA</name>
    <name evidence="9" type="ORF">SAMN05443377_11168</name>
</gene>
<dbReference type="NCBIfam" id="TIGR00071">
    <property type="entry name" value="hisT_truA"/>
    <property type="match status" value="1"/>
</dbReference>
<organism evidence="9 10">
    <name type="scientific">Propionibacterium cyclohexanicum</name>
    <dbReference type="NCBI Taxonomy" id="64702"/>
    <lineage>
        <taxon>Bacteria</taxon>
        <taxon>Bacillati</taxon>
        <taxon>Actinomycetota</taxon>
        <taxon>Actinomycetes</taxon>
        <taxon>Propionibacteriales</taxon>
        <taxon>Propionibacteriaceae</taxon>
        <taxon>Propionibacterium</taxon>
    </lineage>
</organism>
<dbReference type="InterPro" id="IPR020097">
    <property type="entry name" value="PsdUridine_synth_TruA_a/b_dom"/>
</dbReference>
<dbReference type="InterPro" id="IPR020094">
    <property type="entry name" value="TruA/RsuA/RluB/E/F_N"/>
</dbReference>
<evidence type="ECO:0000256" key="7">
    <source>
        <dbReference type="RuleBase" id="RU003792"/>
    </source>
</evidence>
<comment type="function">
    <text evidence="4">Formation of pseudouridine at positions 38, 39 and 40 in the anticodon stem and loop of transfer RNAs.</text>
</comment>
<dbReference type="InterPro" id="IPR020095">
    <property type="entry name" value="PsdUridine_synth_TruA_C"/>
</dbReference>
<comment type="similarity">
    <text evidence="1 4 7">Belongs to the tRNA pseudouridine synthase TruA family.</text>
</comment>
<dbReference type="SUPFAM" id="SSF55120">
    <property type="entry name" value="Pseudouridine synthase"/>
    <property type="match status" value="1"/>
</dbReference>
<dbReference type="CDD" id="cd02570">
    <property type="entry name" value="PseudoU_synth_EcTruA"/>
    <property type="match status" value="1"/>
</dbReference>
<evidence type="ECO:0000256" key="1">
    <source>
        <dbReference type="ARBA" id="ARBA00009375"/>
    </source>
</evidence>
<feature type="binding site" evidence="4 6">
    <location>
        <position position="117"/>
    </location>
    <ligand>
        <name>substrate</name>
    </ligand>
</feature>
<dbReference type="EMBL" id="FOGZ01000011">
    <property type="protein sequence ID" value="SER80462.1"/>
    <property type="molecule type" value="Genomic_DNA"/>
</dbReference>
<evidence type="ECO:0000313" key="10">
    <source>
        <dbReference type="Proteomes" id="UP000198815"/>
    </source>
</evidence>
<dbReference type="GO" id="GO:0031119">
    <property type="term" value="P:tRNA pseudouridine synthesis"/>
    <property type="evidence" value="ECO:0007669"/>
    <property type="project" value="UniProtKB-UniRule"/>
</dbReference>
<sequence>MIPVTTRRLRLDIGYDGSGFRGWAAQPGQRTVQGLLTEWIDRLVRNRPPTQLVVAGRTDAGVHARGQVAHIDLPLEVDPDDLGHRLARVLPPDVVVTRVSVAPADFDARFAALWRRYVYRLWDDNSVPDPLVRHHVVRVPGSLDPQLMTMAGSRLLGLRDFVAFSKHRDGATTIRTLLECRAGRGEDRCHGVELTVRADAFCHSMVRSLTGALVAVGSGRRPLDWIDEVASSTRRHGAVRVMPAAGLCLEEVAYPPPDQLATRVGQSRAVRSLAPDYGCRSADRHASGGLQ</sequence>
<evidence type="ECO:0000313" key="9">
    <source>
        <dbReference type="EMBL" id="SER80462.1"/>
    </source>
</evidence>
<evidence type="ECO:0000256" key="2">
    <source>
        <dbReference type="ARBA" id="ARBA00022694"/>
    </source>
</evidence>
<dbReference type="STRING" id="64702.SAMN05443377_11168"/>
<dbReference type="Pfam" id="PF01416">
    <property type="entry name" value="PseudoU_synth_1"/>
    <property type="match status" value="1"/>
</dbReference>
<evidence type="ECO:0000256" key="6">
    <source>
        <dbReference type="PIRSR" id="PIRSR001430-2"/>
    </source>
</evidence>
<dbReference type="Gene3D" id="3.30.70.660">
    <property type="entry name" value="Pseudouridine synthase I, catalytic domain, C-terminal subdomain"/>
    <property type="match status" value="1"/>
</dbReference>
<dbReference type="InterPro" id="IPR020103">
    <property type="entry name" value="PsdUridine_synth_cat_dom_sf"/>
</dbReference>
<comment type="subunit">
    <text evidence="4">Homodimer.</text>
</comment>
<feature type="domain" description="Pseudouridine synthase I TruA alpha/beta" evidence="8">
    <location>
        <begin position="154"/>
        <end position="255"/>
    </location>
</feature>
<accession>A0A1H9S604</accession>
<proteinExistence type="inferred from homology"/>
<dbReference type="HAMAP" id="MF_00171">
    <property type="entry name" value="TruA"/>
    <property type="match status" value="1"/>
</dbReference>
<dbReference type="InterPro" id="IPR001406">
    <property type="entry name" value="PsdUridine_synth_TruA"/>
</dbReference>
<comment type="catalytic activity">
    <reaction evidence="4 7">
        <text>uridine(38/39/40) in tRNA = pseudouridine(38/39/40) in tRNA</text>
        <dbReference type="Rhea" id="RHEA:22376"/>
        <dbReference type="Rhea" id="RHEA-COMP:10085"/>
        <dbReference type="Rhea" id="RHEA-COMP:10087"/>
        <dbReference type="ChEBI" id="CHEBI:65314"/>
        <dbReference type="ChEBI" id="CHEBI:65315"/>
        <dbReference type="EC" id="5.4.99.12"/>
    </reaction>
</comment>
<dbReference type="EC" id="5.4.99.12" evidence="4"/>
<dbReference type="Proteomes" id="UP000198815">
    <property type="component" value="Unassembled WGS sequence"/>
</dbReference>
<evidence type="ECO:0000259" key="8">
    <source>
        <dbReference type="Pfam" id="PF01416"/>
    </source>
</evidence>
<dbReference type="PANTHER" id="PTHR11142">
    <property type="entry name" value="PSEUDOURIDYLATE SYNTHASE"/>
    <property type="match status" value="1"/>
</dbReference>
<protein>
    <recommendedName>
        <fullName evidence="4">tRNA pseudouridine synthase A</fullName>
        <ecNumber evidence="4">5.4.99.12</ecNumber>
    </recommendedName>
    <alternativeName>
        <fullName evidence="4">tRNA pseudouridine(38-40) synthase</fullName>
    </alternativeName>
    <alternativeName>
        <fullName evidence="4">tRNA pseudouridylate synthase I</fullName>
    </alternativeName>
    <alternativeName>
        <fullName evidence="4">tRNA-uridine isomerase I</fullName>
    </alternativeName>
</protein>
<dbReference type="PIRSF" id="PIRSF001430">
    <property type="entry name" value="tRNA_psdUrid_synth"/>
    <property type="match status" value="1"/>
</dbReference>
<reference evidence="10" key="1">
    <citation type="submission" date="2016-10" db="EMBL/GenBank/DDBJ databases">
        <authorList>
            <person name="Varghese N."/>
            <person name="Submissions S."/>
        </authorList>
    </citation>
    <scope>NUCLEOTIDE SEQUENCE [LARGE SCALE GENOMIC DNA]</scope>
    <source>
        <strain evidence="10">DSM 16859</strain>
    </source>
</reference>
<dbReference type="AlphaFoldDB" id="A0A1H9S604"/>
<dbReference type="GO" id="GO:0160147">
    <property type="term" value="F:tRNA pseudouridine(38-40) synthase activity"/>
    <property type="evidence" value="ECO:0007669"/>
    <property type="project" value="UniProtKB-EC"/>
</dbReference>
<dbReference type="GO" id="GO:0003723">
    <property type="term" value="F:RNA binding"/>
    <property type="evidence" value="ECO:0007669"/>
    <property type="project" value="InterPro"/>
</dbReference>
<dbReference type="Gene3D" id="3.30.70.580">
    <property type="entry name" value="Pseudouridine synthase I, catalytic domain, N-terminal subdomain"/>
    <property type="match status" value="1"/>
</dbReference>
<evidence type="ECO:0000256" key="4">
    <source>
        <dbReference type="HAMAP-Rule" id="MF_00171"/>
    </source>
</evidence>